<dbReference type="EMBL" id="KE344085">
    <property type="protein sequence ID" value="EXB53248.1"/>
    <property type="molecule type" value="Genomic_DNA"/>
</dbReference>
<protein>
    <submittedName>
        <fullName evidence="1">Uncharacterized protein</fullName>
    </submittedName>
</protein>
<evidence type="ECO:0000313" key="1">
    <source>
        <dbReference type="EMBL" id="EXB53248.1"/>
    </source>
</evidence>
<evidence type="ECO:0000313" key="2">
    <source>
        <dbReference type="Proteomes" id="UP000030645"/>
    </source>
</evidence>
<accession>W9QSE9</accession>
<sequence>MKWIQIHSLVTFLEDSEQDFKRRFEECTGCLSTCCKSLEGESIKNNFRKVYRSVFHYWLVV</sequence>
<keyword evidence="2" id="KW-1185">Reference proteome</keyword>
<name>W9QSE9_9ROSA</name>
<reference evidence="2" key="1">
    <citation type="submission" date="2013-01" db="EMBL/GenBank/DDBJ databases">
        <title>Draft Genome Sequence of a Mulberry Tree, Morus notabilis C.K. Schneid.</title>
        <authorList>
            <person name="He N."/>
            <person name="Zhao S."/>
        </authorList>
    </citation>
    <scope>NUCLEOTIDE SEQUENCE</scope>
</reference>
<dbReference type="AlphaFoldDB" id="W9QSE9"/>
<dbReference type="Proteomes" id="UP000030645">
    <property type="component" value="Unassembled WGS sequence"/>
</dbReference>
<organism evidence="1 2">
    <name type="scientific">Morus notabilis</name>
    <dbReference type="NCBI Taxonomy" id="981085"/>
    <lineage>
        <taxon>Eukaryota</taxon>
        <taxon>Viridiplantae</taxon>
        <taxon>Streptophyta</taxon>
        <taxon>Embryophyta</taxon>
        <taxon>Tracheophyta</taxon>
        <taxon>Spermatophyta</taxon>
        <taxon>Magnoliopsida</taxon>
        <taxon>eudicotyledons</taxon>
        <taxon>Gunneridae</taxon>
        <taxon>Pentapetalae</taxon>
        <taxon>rosids</taxon>
        <taxon>fabids</taxon>
        <taxon>Rosales</taxon>
        <taxon>Moraceae</taxon>
        <taxon>Moreae</taxon>
        <taxon>Morus</taxon>
    </lineage>
</organism>
<proteinExistence type="predicted"/>
<gene>
    <name evidence="1" type="ORF">L484_007191</name>
</gene>